<organism evidence="2 3">
    <name type="scientific">Kytococcus aerolatus</name>
    <dbReference type="NCBI Taxonomy" id="592308"/>
    <lineage>
        <taxon>Bacteria</taxon>
        <taxon>Bacillati</taxon>
        <taxon>Actinomycetota</taxon>
        <taxon>Actinomycetes</taxon>
        <taxon>Micrococcales</taxon>
        <taxon>Kytococcaceae</taxon>
        <taxon>Kytococcus</taxon>
    </lineage>
</organism>
<gene>
    <name evidence="2" type="ORF">SAMN05445756_1096</name>
</gene>
<keyword evidence="1" id="KW-0472">Membrane</keyword>
<name>A0A212TEV7_9MICO</name>
<feature type="transmembrane region" description="Helical" evidence="1">
    <location>
        <begin position="140"/>
        <end position="157"/>
    </location>
</feature>
<sequence>MIDELWIRVSATQPPLHPLASVLVAVLALAATWSPLGHHLLRHAVTVVHEAGHALVALLVGRRLTGIHLHRDTSGVTVSRGRARGPGMVATLLAGYPAPALLGLIGSWVVGTGHAAAWLWGFVALCVVMLLLVRNLYGAWVVLALGAVVGALSWWSTGPLLTAAAQLTVWGLLLAAPRAVLDLQRGRVRVRRRGHRDTSDAGQLADQTGVPGIAWTVLFALVCLGCLGVALWALVGESGLRP</sequence>
<dbReference type="OrthoDB" id="5184455at2"/>
<feature type="transmembrane region" description="Helical" evidence="1">
    <location>
        <begin position="163"/>
        <end position="181"/>
    </location>
</feature>
<keyword evidence="3" id="KW-1185">Reference proteome</keyword>
<accession>A0A212TEV7</accession>
<proteinExistence type="predicted"/>
<evidence type="ECO:0000313" key="2">
    <source>
        <dbReference type="EMBL" id="SNC64361.1"/>
    </source>
</evidence>
<dbReference type="Pfam" id="PF13398">
    <property type="entry name" value="Peptidase_M50B"/>
    <property type="match status" value="1"/>
</dbReference>
<dbReference type="AlphaFoldDB" id="A0A212TEV7"/>
<dbReference type="EMBL" id="FYEZ01000001">
    <property type="protein sequence ID" value="SNC64361.1"/>
    <property type="molecule type" value="Genomic_DNA"/>
</dbReference>
<feature type="transmembrane region" description="Helical" evidence="1">
    <location>
        <begin position="213"/>
        <end position="235"/>
    </location>
</feature>
<reference evidence="2 3" key="1">
    <citation type="submission" date="2017-06" db="EMBL/GenBank/DDBJ databases">
        <authorList>
            <person name="Kim H.J."/>
            <person name="Triplett B.A."/>
        </authorList>
    </citation>
    <scope>NUCLEOTIDE SEQUENCE [LARGE SCALE GENOMIC DNA]</scope>
    <source>
        <strain evidence="2 3">DSM 22179</strain>
    </source>
</reference>
<feature type="transmembrane region" description="Helical" evidence="1">
    <location>
        <begin position="115"/>
        <end position="133"/>
    </location>
</feature>
<protein>
    <submittedName>
        <fullName evidence="2">Peptidase M50B-like</fullName>
    </submittedName>
</protein>
<dbReference type="RefSeq" id="WP_088817993.1">
    <property type="nucleotide sequence ID" value="NZ_FYEZ01000001.1"/>
</dbReference>
<feature type="transmembrane region" description="Helical" evidence="1">
    <location>
        <begin position="15"/>
        <end position="33"/>
    </location>
</feature>
<dbReference type="InterPro" id="IPR049500">
    <property type="entry name" value="Peptidase_M50B-like"/>
</dbReference>
<keyword evidence="1" id="KW-0812">Transmembrane</keyword>
<feature type="transmembrane region" description="Helical" evidence="1">
    <location>
        <begin position="89"/>
        <end position="109"/>
    </location>
</feature>
<evidence type="ECO:0000256" key="1">
    <source>
        <dbReference type="SAM" id="Phobius"/>
    </source>
</evidence>
<evidence type="ECO:0000313" key="3">
    <source>
        <dbReference type="Proteomes" id="UP000198122"/>
    </source>
</evidence>
<keyword evidence="1" id="KW-1133">Transmembrane helix</keyword>
<dbReference type="Proteomes" id="UP000198122">
    <property type="component" value="Unassembled WGS sequence"/>
</dbReference>